<reference evidence="1" key="1">
    <citation type="submission" date="2018-02" db="EMBL/GenBank/DDBJ databases">
        <title>Rhizophora mucronata_Transcriptome.</title>
        <authorList>
            <person name="Meera S.P."/>
            <person name="Sreeshan A."/>
            <person name="Augustine A."/>
        </authorList>
    </citation>
    <scope>NUCLEOTIDE SEQUENCE</scope>
    <source>
        <tissue evidence="1">Leaf</tissue>
    </source>
</reference>
<protein>
    <submittedName>
        <fullName evidence="1">Uncharacterized protein</fullName>
    </submittedName>
</protein>
<accession>A0A2P2PAP6</accession>
<organism evidence="1">
    <name type="scientific">Rhizophora mucronata</name>
    <name type="common">Asiatic mangrove</name>
    <dbReference type="NCBI Taxonomy" id="61149"/>
    <lineage>
        <taxon>Eukaryota</taxon>
        <taxon>Viridiplantae</taxon>
        <taxon>Streptophyta</taxon>
        <taxon>Embryophyta</taxon>
        <taxon>Tracheophyta</taxon>
        <taxon>Spermatophyta</taxon>
        <taxon>Magnoliopsida</taxon>
        <taxon>eudicotyledons</taxon>
        <taxon>Gunneridae</taxon>
        <taxon>Pentapetalae</taxon>
        <taxon>rosids</taxon>
        <taxon>fabids</taxon>
        <taxon>Malpighiales</taxon>
        <taxon>Rhizophoraceae</taxon>
        <taxon>Rhizophora</taxon>
    </lineage>
</organism>
<sequence length="56" mass="6627">MSKTLEFLLMISQYQRRRTLILKLKTLEFLLMISQYQRRRKKVTASSVLTLPLSPG</sequence>
<name>A0A2P2PAP6_RHIMU</name>
<proteinExistence type="predicted"/>
<evidence type="ECO:0000313" key="1">
    <source>
        <dbReference type="EMBL" id="MBX51759.1"/>
    </source>
</evidence>
<dbReference type="AlphaFoldDB" id="A0A2P2PAP6"/>
<dbReference type="EMBL" id="GGEC01071275">
    <property type="protein sequence ID" value="MBX51759.1"/>
    <property type="molecule type" value="Transcribed_RNA"/>
</dbReference>